<dbReference type="KEGG" id="sinu:IMZ28_00420"/>
<organism evidence="16 17">
    <name type="scientific">Sulfurovum indicum</name>
    <dbReference type="NCBI Taxonomy" id="2779528"/>
    <lineage>
        <taxon>Bacteria</taxon>
        <taxon>Pseudomonadati</taxon>
        <taxon>Campylobacterota</taxon>
        <taxon>Epsilonproteobacteria</taxon>
        <taxon>Campylobacterales</taxon>
        <taxon>Sulfurovaceae</taxon>
        <taxon>Sulfurovum</taxon>
    </lineage>
</organism>
<evidence type="ECO:0000256" key="13">
    <source>
        <dbReference type="ARBA" id="ARBA00023157"/>
    </source>
</evidence>
<keyword evidence="10 14" id="KW-0479">Metal-binding</keyword>
<feature type="binding site" evidence="14">
    <location>
        <position position="301"/>
    </location>
    <ligand>
        <name>S-adenosyl-L-methionine</name>
        <dbReference type="ChEBI" id="CHEBI:59789"/>
    </ligand>
</feature>
<dbReference type="InterPro" id="IPR013785">
    <property type="entry name" value="Aldolase_TIM"/>
</dbReference>
<comment type="caution">
    <text evidence="14">Lacks conserved residue(s) required for the propagation of feature annotation.</text>
</comment>
<keyword evidence="12 14" id="KW-0411">Iron-sulfur</keyword>
<keyword evidence="17" id="KW-1185">Reference proteome</keyword>
<evidence type="ECO:0000256" key="5">
    <source>
        <dbReference type="ARBA" id="ARBA00022552"/>
    </source>
</evidence>
<dbReference type="InterPro" id="IPR007197">
    <property type="entry name" value="rSAM"/>
</dbReference>
<dbReference type="Gene3D" id="1.10.150.530">
    <property type="match status" value="1"/>
</dbReference>
<evidence type="ECO:0000256" key="10">
    <source>
        <dbReference type="ARBA" id="ARBA00022723"/>
    </source>
</evidence>
<keyword evidence="5 14" id="KW-0698">rRNA processing</keyword>
<dbReference type="GO" id="GO:0000049">
    <property type="term" value="F:tRNA binding"/>
    <property type="evidence" value="ECO:0007669"/>
    <property type="project" value="UniProtKB-UniRule"/>
</dbReference>
<dbReference type="SFLD" id="SFLDF00275">
    <property type="entry name" value="adenosine_C2_methyltransferase"/>
    <property type="match status" value="1"/>
</dbReference>
<feature type="binding site" evidence="14">
    <location>
        <position position="127"/>
    </location>
    <ligand>
        <name>[4Fe-4S] cluster</name>
        <dbReference type="ChEBI" id="CHEBI:49883"/>
        <note>4Fe-4S-S-AdoMet</note>
    </ligand>
</feature>
<evidence type="ECO:0000259" key="15">
    <source>
        <dbReference type="PROSITE" id="PS51918"/>
    </source>
</evidence>
<dbReference type="GO" id="GO:0005737">
    <property type="term" value="C:cytoplasm"/>
    <property type="evidence" value="ECO:0007669"/>
    <property type="project" value="UniProtKB-SubCell"/>
</dbReference>
<feature type="binding site" evidence="14">
    <location>
        <position position="120"/>
    </location>
    <ligand>
        <name>[4Fe-4S] cluster</name>
        <dbReference type="ChEBI" id="CHEBI:49883"/>
        <note>4Fe-4S-S-AdoMet</note>
    </ligand>
</feature>
<dbReference type="SFLD" id="SFLDG01062">
    <property type="entry name" value="methyltransferase_(Class_A)"/>
    <property type="match status" value="1"/>
</dbReference>
<feature type="binding site" evidence="14">
    <location>
        <position position="202"/>
    </location>
    <ligand>
        <name>S-adenosyl-L-methionine</name>
        <dbReference type="ChEBI" id="CHEBI:59789"/>
    </ligand>
</feature>
<accession>A0A7M1S3Q4</accession>
<comment type="subcellular location">
    <subcellularLocation>
        <location evidence="1 14">Cytoplasm</location>
    </subcellularLocation>
</comment>
<dbReference type="PANTHER" id="PTHR30544">
    <property type="entry name" value="23S RRNA METHYLTRANSFERASE"/>
    <property type="match status" value="1"/>
</dbReference>
<keyword evidence="7 14" id="KW-0808">Transferase</keyword>
<proteinExistence type="inferred from homology"/>
<dbReference type="SMART" id="SM00729">
    <property type="entry name" value="Elp3"/>
    <property type="match status" value="1"/>
</dbReference>
<dbReference type="GO" id="GO:0019843">
    <property type="term" value="F:rRNA binding"/>
    <property type="evidence" value="ECO:0007669"/>
    <property type="project" value="UniProtKB-UniRule"/>
</dbReference>
<reference evidence="16 17" key="1">
    <citation type="submission" date="2020-10" db="EMBL/GenBank/DDBJ databases">
        <title>The genome of sulfurovum sp.</title>
        <authorList>
            <person name="Xie S."/>
            <person name="Shao Z."/>
            <person name="Jiang L."/>
        </authorList>
    </citation>
    <scope>NUCLEOTIDE SEQUENCE [LARGE SCALE GENOMIC DNA]</scope>
    <source>
        <strain evidence="16 17">ST-419</strain>
    </source>
</reference>
<feature type="binding site" evidence="14">
    <location>
        <begin position="170"/>
        <end position="171"/>
    </location>
    <ligand>
        <name>S-adenosyl-L-methionine</name>
        <dbReference type="ChEBI" id="CHEBI:59789"/>
    </ligand>
</feature>
<dbReference type="InterPro" id="IPR040072">
    <property type="entry name" value="Methyltransferase_A"/>
</dbReference>
<comment type="similarity">
    <text evidence="2 14">Belongs to the radical SAM superfamily. RlmN family.</text>
</comment>
<protein>
    <recommendedName>
        <fullName evidence="14">Probable dual-specificity RNA methyltransferase RlmN</fullName>
        <ecNumber evidence="14">2.1.1.192</ecNumber>
    </recommendedName>
    <alternativeName>
        <fullName evidence="14">23S rRNA (adenine(2503)-C(2))-methyltransferase</fullName>
    </alternativeName>
    <alternativeName>
        <fullName evidence="14">23S rRNA m2A2503 methyltransferase</fullName>
    </alternativeName>
    <alternativeName>
        <fullName evidence="14">Ribosomal RNA large subunit methyltransferase N</fullName>
    </alternativeName>
    <alternativeName>
        <fullName evidence="14">tRNA (adenine(37)-C(2))-methyltransferase</fullName>
    </alternativeName>
    <alternativeName>
        <fullName evidence="14">tRNA m2A37 methyltransferase</fullName>
    </alternativeName>
</protein>
<keyword evidence="3 14" id="KW-0004">4Fe-4S</keyword>
<sequence length="358" mass="40701">MKKIIQDLTKEELAEKIKPAFRAKQVYQWIYHKYATSFEEMKNLPKAMREELDAVYTLTPLKTVTVQESMDGSRKYLFELHDGHTVEAVLLLMRDKEYHEDGSVKHQERYTVCISSQVGCKVGCAFCLTAKGGFMRNLTAGEIVEQLRMIKKDNDIAANRRVNIVFMGMGEPLDNLDAVARAVKIFAEKEGMAISPHRQTISTSGLSSKIEKLGRMELGINLAISLHAVDDELRQQLMPINKAYNIESIITAVKNFPVNDRKRVMFEYLVIKDVNDDISAAKKLLKLLEGIKAKVNLIYFNPYGGTEFKRPSEADMKKFQEYLTKRGLHCTIRESKGLDISAACGQLREQELEGESHE</sequence>
<dbReference type="SFLD" id="SFLDS00029">
    <property type="entry name" value="Radical_SAM"/>
    <property type="match status" value="1"/>
</dbReference>
<dbReference type="InterPro" id="IPR058240">
    <property type="entry name" value="rSAM_sf"/>
</dbReference>
<feature type="domain" description="Radical SAM core" evidence="15">
    <location>
        <begin position="106"/>
        <end position="339"/>
    </location>
</feature>
<comment type="cofactor">
    <cofactor evidence="14">
        <name>[4Fe-4S] cluster</name>
        <dbReference type="ChEBI" id="CHEBI:49883"/>
    </cofactor>
    <text evidence="14">Binds 1 [4Fe-4S] cluster. The cluster is coordinated with 3 cysteines and an exchangeable S-adenosyl-L-methionine.</text>
</comment>
<keyword evidence="4 14" id="KW-0963">Cytoplasm</keyword>
<evidence type="ECO:0000256" key="4">
    <source>
        <dbReference type="ARBA" id="ARBA00022490"/>
    </source>
</evidence>
<dbReference type="HAMAP" id="MF_01849">
    <property type="entry name" value="RNA_methyltr_RlmN"/>
    <property type="match status" value="1"/>
</dbReference>
<evidence type="ECO:0000313" key="17">
    <source>
        <dbReference type="Proteomes" id="UP000595074"/>
    </source>
</evidence>
<dbReference type="InterPro" id="IPR004383">
    <property type="entry name" value="rRNA_lsu_MTrfase_RlmN/Cfr"/>
</dbReference>
<dbReference type="RefSeq" id="WP_197548693.1">
    <property type="nucleotide sequence ID" value="NZ_CP063164.1"/>
</dbReference>
<feature type="active site" description="S-methylcysteine intermediate" evidence="14">
    <location>
        <position position="344"/>
    </location>
</feature>
<evidence type="ECO:0000256" key="3">
    <source>
        <dbReference type="ARBA" id="ARBA00022485"/>
    </source>
</evidence>
<dbReference type="GO" id="GO:0051539">
    <property type="term" value="F:4 iron, 4 sulfur cluster binding"/>
    <property type="evidence" value="ECO:0007669"/>
    <property type="project" value="UniProtKB-UniRule"/>
</dbReference>
<dbReference type="EMBL" id="CP063164">
    <property type="protein sequence ID" value="QOR61988.1"/>
    <property type="molecule type" value="Genomic_DNA"/>
</dbReference>
<dbReference type="InterPro" id="IPR048641">
    <property type="entry name" value="RlmN_N"/>
</dbReference>
<evidence type="ECO:0000256" key="2">
    <source>
        <dbReference type="ARBA" id="ARBA00007544"/>
    </source>
</evidence>
<gene>
    <name evidence="14 16" type="primary">rlmN</name>
    <name evidence="16" type="ORF">IMZ28_00420</name>
</gene>
<comment type="catalytic activity">
    <reaction evidence="14">
        <text>adenosine(2503) in 23S rRNA + 2 reduced [2Fe-2S]-[ferredoxin] + 2 S-adenosyl-L-methionine = 2-methyladenosine(2503) in 23S rRNA + 5'-deoxyadenosine + L-methionine + 2 oxidized [2Fe-2S]-[ferredoxin] + S-adenosyl-L-homocysteine</text>
        <dbReference type="Rhea" id="RHEA:42916"/>
        <dbReference type="Rhea" id="RHEA-COMP:10000"/>
        <dbReference type="Rhea" id="RHEA-COMP:10001"/>
        <dbReference type="Rhea" id="RHEA-COMP:10152"/>
        <dbReference type="Rhea" id="RHEA-COMP:10282"/>
        <dbReference type="ChEBI" id="CHEBI:17319"/>
        <dbReference type="ChEBI" id="CHEBI:33737"/>
        <dbReference type="ChEBI" id="CHEBI:33738"/>
        <dbReference type="ChEBI" id="CHEBI:57844"/>
        <dbReference type="ChEBI" id="CHEBI:57856"/>
        <dbReference type="ChEBI" id="CHEBI:59789"/>
        <dbReference type="ChEBI" id="CHEBI:74411"/>
        <dbReference type="ChEBI" id="CHEBI:74497"/>
        <dbReference type="EC" id="2.1.1.192"/>
    </reaction>
</comment>
<evidence type="ECO:0000256" key="6">
    <source>
        <dbReference type="ARBA" id="ARBA00022603"/>
    </source>
</evidence>
<evidence type="ECO:0000313" key="16">
    <source>
        <dbReference type="EMBL" id="QOR61988.1"/>
    </source>
</evidence>
<dbReference type="GO" id="GO:0002935">
    <property type="term" value="F:tRNA (adenine(37)-C2)-methyltransferase activity"/>
    <property type="evidence" value="ECO:0007669"/>
    <property type="project" value="UniProtKB-UniRule"/>
</dbReference>
<keyword evidence="6 14" id="KW-0489">Methyltransferase</keyword>
<feature type="binding site" evidence="14">
    <location>
        <position position="124"/>
    </location>
    <ligand>
        <name>[4Fe-4S] cluster</name>
        <dbReference type="ChEBI" id="CHEBI:49883"/>
        <note>4Fe-4S-S-AdoMet</note>
    </ligand>
</feature>
<dbReference type="Pfam" id="PF04055">
    <property type="entry name" value="Radical_SAM"/>
    <property type="match status" value="1"/>
</dbReference>
<dbReference type="Proteomes" id="UP000595074">
    <property type="component" value="Chromosome"/>
</dbReference>
<dbReference type="GO" id="GO:0046872">
    <property type="term" value="F:metal ion binding"/>
    <property type="evidence" value="ECO:0007669"/>
    <property type="project" value="UniProtKB-KW"/>
</dbReference>
<name>A0A7M1S3Q4_9BACT</name>
<dbReference type="InterPro" id="IPR027492">
    <property type="entry name" value="RNA_MTrfase_RlmN"/>
</dbReference>
<dbReference type="PROSITE" id="PS51918">
    <property type="entry name" value="RADICAL_SAM"/>
    <property type="match status" value="1"/>
</dbReference>
<dbReference type="SUPFAM" id="SSF102114">
    <property type="entry name" value="Radical SAM enzymes"/>
    <property type="match status" value="1"/>
</dbReference>
<evidence type="ECO:0000256" key="7">
    <source>
        <dbReference type="ARBA" id="ARBA00022679"/>
    </source>
</evidence>
<evidence type="ECO:0000256" key="12">
    <source>
        <dbReference type="ARBA" id="ARBA00023014"/>
    </source>
</evidence>
<keyword evidence="11 14" id="KW-0408">Iron</keyword>
<comment type="function">
    <text evidence="14">Specifically methylates position 2 of adenine 2503 in 23S rRNA and position 2 of adenine 37 in tRNAs.</text>
</comment>
<evidence type="ECO:0000256" key="11">
    <source>
        <dbReference type="ARBA" id="ARBA00023004"/>
    </source>
</evidence>
<keyword evidence="9 14" id="KW-0819">tRNA processing</keyword>
<comment type="miscellaneous">
    <text evidence="14">Reaction proceeds by a ping-pong mechanism involving intermediate methylation of a conserved cysteine residue.</text>
</comment>
<dbReference type="GO" id="GO:0070040">
    <property type="term" value="F:rRNA (adenine(2503)-C2-)-methyltransferase activity"/>
    <property type="evidence" value="ECO:0007669"/>
    <property type="project" value="UniProtKB-UniRule"/>
</dbReference>
<dbReference type="GO" id="GO:0030488">
    <property type="term" value="P:tRNA methylation"/>
    <property type="evidence" value="ECO:0007669"/>
    <property type="project" value="UniProtKB-UniRule"/>
</dbReference>
<dbReference type="PIRSF" id="PIRSF006004">
    <property type="entry name" value="CHP00048"/>
    <property type="match status" value="1"/>
</dbReference>
<comment type="catalytic activity">
    <reaction evidence="14">
        <text>adenosine(37) in tRNA + 2 reduced [2Fe-2S]-[ferredoxin] + 2 S-adenosyl-L-methionine = 2-methyladenosine(37) in tRNA + 5'-deoxyadenosine + L-methionine + 2 oxidized [2Fe-2S]-[ferredoxin] + S-adenosyl-L-homocysteine</text>
        <dbReference type="Rhea" id="RHEA:43332"/>
        <dbReference type="Rhea" id="RHEA-COMP:10000"/>
        <dbReference type="Rhea" id="RHEA-COMP:10001"/>
        <dbReference type="Rhea" id="RHEA-COMP:10162"/>
        <dbReference type="Rhea" id="RHEA-COMP:10485"/>
        <dbReference type="ChEBI" id="CHEBI:17319"/>
        <dbReference type="ChEBI" id="CHEBI:33737"/>
        <dbReference type="ChEBI" id="CHEBI:33738"/>
        <dbReference type="ChEBI" id="CHEBI:57844"/>
        <dbReference type="ChEBI" id="CHEBI:57856"/>
        <dbReference type="ChEBI" id="CHEBI:59789"/>
        <dbReference type="ChEBI" id="CHEBI:74411"/>
        <dbReference type="ChEBI" id="CHEBI:74497"/>
        <dbReference type="EC" id="2.1.1.192"/>
    </reaction>
</comment>
<dbReference type="NCBIfam" id="TIGR00048">
    <property type="entry name" value="rRNA_mod_RlmN"/>
    <property type="match status" value="1"/>
</dbReference>
<evidence type="ECO:0000256" key="14">
    <source>
        <dbReference type="HAMAP-Rule" id="MF_01849"/>
    </source>
</evidence>
<dbReference type="Pfam" id="PF21016">
    <property type="entry name" value="RlmN_N"/>
    <property type="match status" value="1"/>
</dbReference>
<evidence type="ECO:0000256" key="8">
    <source>
        <dbReference type="ARBA" id="ARBA00022691"/>
    </source>
</evidence>
<keyword evidence="8 14" id="KW-0949">S-adenosyl-L-methionine</keyword>
<dbReference type="InterPro" id="IPR006638">
    <property type="entry name" value="Elp3/MiaA/NifB-like_rSAM"/>
</dbReference>
<evidence type="ECO:0000256" key="9">
    <source>
        <dbReference type="ARBA" id="ARBA00022694"/>
    </source>
</evidence>
<dbReference type="AlphaFoldDB" id="A0A7M1S3Q4"/>
<keyword evidence="13 14" id="KW-1015">Disulfide bond</keyword>
<dbReference type="PANTHER" id="PTHR30544:SF5">
    <property type="entry name" value="RADICAL SAM CORE DOMAIN-CONTAINING PROTEIN"/>
    <property type="match status" value="1"/>
</dbReference>
<dbReference type="Gene3D" id="3.20.20.70">
    <property type="entry name" value="Aldolase class I"/>
    <property type="match status" value="1"/>
</dbReference>
<dbReference type="GO" id="GO:0070475">
    <property type="term" value="P:rRNA base methylation"/>
    <property type="evidence" value="ECO:0007669"/>
    <property type="project" value="UniProtKB-UniRule"/>
</dbReference>
<feature type="active site" description="Proton acceptor" evidence="14">
    <location>
        <position position="87"/>
    </location>
</feature>
<dbReference type="FunFam" id="3.20.20.70:FF:000014">
    <property type="entry name" value="Probable dual-specificity RNA methyltransferase RlmN"/>
    <property type="match status" value="1"/>
</dbReference>
<evidence type="ECO:0000256" key="1">
    <source>
        <dbReference type="ARBA" id="ARBA00004496"/>
    </source>
</evidence>
<dbReference type="CDD" id="cd01335">
    <property type="entry name" value="Radical_SAM"/>
    <property type="match status" value="1"/>
</dbReference>
<dbReference type="EC" id="2.1.1.192" evidence="14"/>
<feature type="binding site" evidence="14">
    <location>
        <begin position="225"/>
        <end position="227"/>
    </location>
    <ligand>
        <name>S-adenosyl-L-methionine</name>
        <dbReference type="ChEBI" id="CHEBI:59789"/>
    </ligand>
</feature>